<dbReference type="AlphaFoldDB" id="A0ABD3MAB5"/>
<proteinExistence type="predicted"/>
<dbReference type="EMBL" id="JALLBG020000168">
    <property type="protein sequence ID" value="KAL3760893.1"/>
    <property type="molecule type" value="Genomic_DNA"/>
</dbReference>
<dbReference type="Proteomes" id="UP001530293">
    <property type="component" value="Unassembled WGS sequence"/>
</dbReference>
<comment type="caution">
    <text evidence="1">The sequence shown here is derived from an EMBL/GenBank/DDBJ whole genome shotgun (WGS) entry which is preliminary data.</text>
</comment>
<organism evidence="1 2">
    <name type="scientific">Discostella pseudostelligera</name>
    <dbReference type="NCBI Taxonomy" id="259834"/>
    <lineage>
        <taxon>Eukaryota</taxon>
        <taxon>Sar</taxon>
        <taxon>Stramenopiles</taxon>
        <taxon>Ochrophyta</taxon>
        <taxon>Bacillariophyta</taxon>
        <taxon>Coscinodiscophyceae</taxon>
        <taxon>Thalassiosirophycidae</taxon>
        <taxon>Stephanodiscales</taxon>
        <taxon>Stephanodiscaceae</taxon>
        <taxon>Discostella</taxon>
    </lineage>
</organism>
<name>A0ABD3MAB5_9STRA</name>
<keyword evidence="2" id="KW-1185">Reference proteome</keyword>
<evidence type="ECO:0000313" key="2">
    <source>
        <dbReference type="Proteomes" id="UP001530293"/>
    </source>
</evidence>
<protein>
    <submittedName>
        <fullName evidence="1">Uncharacterized protein</fullName>
    </submittedName>
</protein>
<sequence length="348" mass="39752">MPITVCNRVAPLPPGDDVKATQKYATCPLLSNPPENTTILMLDNTRLFGRTGNNLIEFFHSLQYGRGKGIVVGMMQEDWPTRMITEMWMAVHHNKMVAWKQMMEQTFCVRVFETADELNQFKEVVRLRTSELFYYQYEVSHDEYIEFQCHNIRALWRSYNNGSGFDVQHAPVRDMCSAVDAIFGGMSDPPIYSVIHSRSLEDEGIRLMKRVCGMLGCDPIAALEMPPEYVKAILKPLDLLKHPILFMTDNQRPQVFEWLLADPDIGPNIIRLIPPEASWKGSDITLALLSNTFIGNPASTFSGFIVNSRVALGYDRNYVYRTKDENGAWVDVCDDRCSFGYFLGQHKI</sequence>
<accession>A0ABD3MAB5</accession>
<evidence type="ECO:0000313" key="1">
    <source>
        <dbReference type="EMBL" id="KAL3760893.1"/>
    </source>
</evidence>
<gene>
    <name evidence="1" type="ORF">ACHAWU_009572</name>
</gene>
<reference evidence="1 2" key="1">
    <citation type="submission" date="2024-10" db="EMBL/GenBank/DDBJ databases">
        <title>Updated reference genomes for cyclostephanoid diatoms.</title>
        <authorList>
            <person name="Roberts W.R."/>
            <person name="Alverson A.J."/>
        </authorList>
    </citation>
    <scope>NUCLEOTIDE SEQUENCE [LARGE SCALE GENOMIC DNA]</scope>
    <source>
        <strain evidence="1 2">AJA232-27</strain>
    </source>
</reference>